<evidence type="ECO:0000256" key="1">
    <source>
        <dbReference type="ARBA" id="ARBA00009737"/>
    </source>
</evidence>
<keyword evidence="3" id="KW-1185">Reference proteome</keyword>
<dbReference type="Proteomes" id="UP000467840">
    <property type="component" value="Chromosome 15"/>
</dbReference>
<evidence type="ECO:0000313" key="2">
    <source>
        <dbReference type="EMBL" id="KAF2314987.1"/>
    </source>
</evidence>
<comment type="similarity">
    <text evidence="1">Belongs to the REF/SRPP family.</text>
</comment>
<name>A0A6A6MPQ3_HEVBR</name>
<dbReference type="InterPro" id="IPR008802">
    <property type="entry name" value="REF"/>
</dbReference>
<evidence type="ECO:0000313" key="3">
    <source>
        <dbReference type="Proteomes" id="UP000467840"/>
    </source>
</evidence>
<accession>A0A6A6MPQ3</accession>
<reference evidence="2 3" key="1">
    <citation type="journal article" date="2020" name="Mol. Plant">
        <title>The Chromosome-Based Rubber Tree Genome Provides New Insights into Spurge Genome Evolution and Rubber Biosynthesis.</title>
        <authorList>
            <person name="Liu J."/>
            <person name="Shi C."/>
            <person name="Shi C.C."/>
            <person name="Li W."/>
            <person name="Zhang Q.J."/>
            <person name="Zhang Y."/>
            <person name="Li K."/>
            <person name="Lu H.F."/>
            <person name="Shi C."/>
            <person name="Zhu S.T."/>
            <person name="Xiao Z.Y."/>
            <person name="Nan H."/>
            <person name="Yue Y."/>
            <person name="Zhu X.G."/>
            <person name="Wu Y."/>
            <person name="Hong X.N."/>
            <person name="Fan G.Y."/>
            <person name="Tong Y."/>
            <person name="Zhang D."/>
            <person name="Mao C.L."/>
            <person name="Liu Y.L."/>
            <person name="Hao S.J."/>
            <person name="Liu W.Q."/>
            <person name="Lv M.Q."/>
            <person name="Zhang H.B."/>
            <person name="Liu Y."/>
            <person name="Hu-Tang G.R."/>
            <person name="Wang J.P."/>
            <person name="Wang J.H."/>
            <person name="Sun Y.H."/>
            <person name="Ni S.B."/>
            <person name="Chen W.B."/>
            <person name="Zhang X.C."/>
            <person name="Jiao Y.N."/>
            <person name="Eichler E.E."/>
            <person name="Li G.H."/>
            <person name="Liu X."/>
            <person name="Gao L.Z."/>
        </authorList>
    </citation>
    <scope>NUCLEOTIDE SEQUENCE [LARGE SCALE GENOMIC DNA]</scope>
    <source>
        <strain evidence="3">cv. GT1</strain>
        <tissue evidence="2">Leaf</tissue>
    </source>
</reference>
<dbReference type="PANTHER" id="PTHR33732">
    <property type="entry name" value="REF/SRPP-LIKE PROTEIN OS05G0151300/LOC_OS05G05940"/>
    <property type="match status" value="1"/>
</dbReference>
<dbReference type="AlphaFoldDB" id="A0A6A6MPQ3"/>
<organism evidence="2 3">
    <name type="scientific">Hevea brasiliensis</name>
    <name type="common">Para rubber tree</name>
    <name type="synonym">Siphonia brasiliensis</name>
    <dbReference type="NCBI Taxonomy" id="3981"/>
    <lineage>
        <taxon>Eukaryota</taxon>
        <taxon>Viridiplantae</taxon>
        <taxon>Streptophyta</taxon>
        <taxon>Embryophyta</taxon>
        <taxon>Tracheophyta</taxon>
        <taxon>Spermatophyta</taxon>
        <taxon>Magnoliopsida</taxon>
        <taxon>eudicotyledons</taxon>
        <taxon>Gunneridae</taxon>
        <taxon>Pentapetalae</taxon>
        <taxon>rosids</taxon>
        <taxon>fabids</taxon>
        <taxon>Malpighiales</taxon>
        <taxon>Euphorbiaceae</taxon>
        <taxon>Crotonoideae</taxon>
        <taxon>Micrandreae</taxon>
        <taxon>Hevea</taxon>
    </lineage>
</organism>
<protein>
    <submittedName>
        <fullName evidence="2">Uncharacterized protein</fullName>
    </submittedName>
</protein>
<sequence>MAESEVKSQTEMVQDNDKKLEYLDFVQVAAINVIVCFSTIYDYAKQNSGPLKPGLQAIEDTVKTVIGPVYEKFLDVPFELLKFVDRKVDDYLSELEKHVPSLVKQESSQARAMACEVQRAGTVDAAKSIVKTMFTKTERHIINFDIDNVVISLIFIPQRKIDSRYIHTTLSNEGFPQDL</sequence>
<comment type="caution">
    <text evidence="2">The sequence shown here is derived from an EMBL/GenBank/DDBJ whole genome shotgun (WGS) entry which is preliminary data.</text>
</comment>
<dbReference type="Pfam" id="PF05755">
    <property type="entry name" value="REF"/>
    <property type="match status" value="1"/>
</dbReference>
<dbReference type="EMBL" id="JAAGAX010000005">
    <property type="protein sequence ID" value="KAF2314987.1"/>
    <property type="molecule type" value="Genomic_DNA"/>
</dbReference>
<gene>
    <name evidence="2" type="ORF">GH714_037456</name>
</gene>
<dbReference type="PANTHER" id="PTHR33732:SF3">
    <property type="entry name" value="OS07G0671800 PROTEIN"/>
    <property type="match status" value="1"/>
</dbReference>
<proteinExistence type="inferred from homology"/>